<keyword evidence="5" id="KW-0812">Transmembrane</keyword>
<gene>
    <name evidence="11" type="ORF">caldi_18440</name>
</gene>
<feature type="compositionally biased region" description="Gly residues" evidence="9">
    <location>
        <begin position="259"/>
        <end position="269"/>
    </location>
</feature>
<evidence type="ECO:0000256" key="7">
    <source>
        <dbReference type="ARBA" id="ARBA00023136"/>
    </source>
</evidence>
<dbReference type="GO" id="GO:0090529">
    <property type="term" value="P:cell septum assembly"/>
    <property type="evidence" value="ECO:0007669"/>
    <property type="project" value="InterPro"/>
</dbReference>
<evidence type="ECO:0000256" key="4">
    <source>
        <dbReference type="ARBA" id="ARBA00022618"/>
    </source>
</evidence>
<feature type="compositionally biased region" description="Low complexity" evidence="9">
    <location>
        <begin position="248"/>
        <end position="258"/>
    </location>
</feature>
<dbReference type="EMBL" id="AP025628">
    <property type="protein sequence ID" value="BDG60754.1"/>
    <property type="molecule type" value="Genomic_DNA"/>
</dbReference>
<dbReference type="KEGG" id="cmic:caldi_18440"/>
<dbReference type="InterPro" id="IPR005548">
    <property type="entry name" value="Cell_div_FtsQ/DivIB_C"/>
</dbReference>
<dbReference type="PANTHER" id="PTHR35851">
    <property type="entry name" value="CELL DIVISION PROTEIN FTSQ"/>
    <property type="match status" value="1"/>
</dbReference>
<dbReference type="InterPro" id="IPR026579">
    <property type="entry name" value="FtsQ"/>
</dbReference>
<evidence type="ECO:0000256" key="8">
    <source>
        <dbReference type="ARBA" id="ARBA00023306"/>
    </source>
</evidence>
<protein>
    <recommendedName>
        <fullName evidence="10">POTRA domain-containing protein</fullName>
    </recommendedName>
</protein>
<evidence type="ECO:0000256" key="6">
    <source>
        <dbReference type="ARBA" id="ARBA00022989"/>
    </source>
</evidence>
<dbReference type="Proteomes" id="UP001163687">
    <property type="component" value="Chromosome"/>
</dbReference>
<feature type="domain" description="POTRA" evidence="10">
    <location>
        <begin position="37"/>
        <end position="106"/>
    </location>
</feature>
<dbReference type="Pfam" id="PF08478">
    <property type="entry name" value="POTRA_1"/>
    <property type="match status" value="1"/>
</dbReference>
<dbReference type="GO" id="GO:0016020">
    <property type="term" value="C:membrane"/>
    <property type="evidence" value="ECO:0007669"/>
    <property type="project" value="UniProtKB-SubCell"/>
</dbReference>
<evidence type="ECO:0000256" key="1">
    <source>
        <dbReference type="ARBA" id="ARBA00004370"/>
    </source>
</evidence>
<dbReference type="PROSITE" id="PS51779">
    <property type="entry name" value="POTRA"/>
    <property type="match status" value="1"/>
</dbReference>
<comment type="subcellular location">
    <subcellularLocation>
        <location evidence="1">Membrane</location>
    </subcellularLocation>
</comment>
<keyword evidence="6" id="KW-1133">Transmembrane helix</keyword>
<keyword evidence="4" id="KW-0132">Cell division</keyword>
<evidence type="ECO:0000259" key="10">
    <source>
        <dbReference type="PROSITE" id="PS51779"/>
    </source>
</evidence>
<dbReference type="RefSeq" id="WP_264841452.1">
    <property type="nucleotide sequence ID" value="NZ_AP025628.1"/>
</dbReference>
<sequence>MQGGPRAGASGSLPLAVSALALLVLLTGYALAQAPPYRLQRVDLVGAAHLRPEDVLVAAGLEPGALRWRHPAERIRRRLIEGEPWVRDARVSWLPGGILRVEVTERTPVALLPYYNLYAVLDADGVILRLARLDEYRLPVITGIPLPRGLRGEQVRHPHLAGALEAAELLPEAALADLSELAVSPQGDLSLIFRGPVVAILGPPTSLREKVLALLATGPDGGRTLLEEARLTGHNVDLRNPARPTLSPGAAVPAPDAGEAGGADGAAGT</sequence>
<evidence type="ECO:0000256" key="9">
    <source>
        <dbReference type="SAM" id="MobiDB-lite"/>
    </source>
</evidence>
<proteinExistence type="predicted"/>
<dbReference type="AlphaFoldDB" id="A0AA35G9Y3"/>
<keyword evidence="2" id="KW-1003">Cell membrane</keyword>
<keyword evidence="7" id="KW-0472">Membrane</keyword>
<name>A0AA35G9Y3_9FIRM</name>
<dbReference type="Pfam" id="PF03799">
    <property type="entry name" value="FtsQ_DivIB_C"/>
    <property type="match status" value="1"/>
</dbReference>
<accession>A0AA35G9Y3</accession>
<keyword evidence="3" id="KW-0997">Cell inner membrane</keyword>
<keyword evidence="8" id="KW-0131">Cell cycle</keyword>
<evidence type="ECO:0000256" key="2">
    <source>
        <dbReference type="ARBA" id="ARBA00022475"/>
    </source>
</evidence>
<dbReference type="InterPro" id="IPR013685">
    <property type="entry name" value="POTRA_FtsQ_type"/>
</dbReference>
<feature type="region of interest" description="Disordered" evidence="9">
    <location>
        <begin position="237"/>
        <end position="269"/>
    </location>
</feature>
<keyword evidence="12" id="KW-1185">Reference proteome</keyword>
<reference evidence="11" key="1">
    <citation type="submission" date="2022-03" db="EMBL/GenBank/DDBJ databases">
        <title>Complete genome sequence of Caldinitratiruptor microaerophilus.</title>
        <authorList>
            <person name="Mukaiyama R."/>
            <person name="Nishiyama T."/>
            <person name="Ueda K."/>
        </authorList>
    </citation>
    <scope>NUCLEOTIDE SEQUENCE</scope>
    <source>
        <strain evidence="11">JCM 16183</strain>
    </source>
</reference>
<dbReference type="InterPro" id="IPR034746">
    <property type="entry name" value="POTRA"/>
</dbReference>
<evidence type="ECO:0000313" key="11">
    <source>
        <dbReference type="EMBL" id="BDG60754.1"/>
    </source>
</evidence>
<organism evidence="11 12">
    <name type="scientific">Caldinitratiruptor microaerophilus</name>
    <dbReference type="NCBI Taxonomy" id="671077"/>
    <lineage>
        <taxon>Bacteria</taxon>
        <taxon>Bacillati</taxon>
        <taxon>Bacillota</taxon>
        <taxon>Clostridia</taxon>
        <taxon>Eubacteriales</taxon>
        <taxon>Symbiobacteriaceae</taxon>
        <taxon>Caldinitratiruptor</taxon>
    </lineage>
</organism>
<dbReference type="PANTHER" id="PTHR35851:SF1">
    <property type="entry name" value="CELL DIVISION PROTEIN FTSQ"/>
    <property type="match status" value="1"/>
</dbReference>
<evidence type="ECO:0000256" key="5">
    <source>
        <dbReference type="ARBA" id="ARBA00022692"/>
    </source>
</evidence>
<evidence type="ECO:0000313" key="12">
    <source>
        <dbReference type="Proteomes" id="UP001163687"/>
    </source>
</evidence>
<evidence type="ECO:0000256" key="3">
    <source>
        <dbReference type="ARBA" id="ARBA00022519"/>
    </source>
</evidence>